<dbReference type="Gene3D" id="3.40.50.10540">
    <property type="entry name" value="Crotonobetainyl-coa:carnitine coa-transferase, domain 1"/>
    <property type="match status" value="1"/>
</dbReference>
<dbReference type="GO" id="GO:0008410">
    <property type="term" value="F:CoA-transferase activity"/>
    <property type="evidence" value="ECO:0007669"/>
    <property type="project" value="TreeGrafter"/>
</dbReference>
<dbReference type="Proteomes" id="UP000297737">
    <property type="component" value="Unassembled WGS sequence"/>
</dbReference>
<dbReference type="PANTHER" id="PTHR48207:SF3">
    <property type="entry name" value="SUCCINATE--HYDROXYMETHYLGLUTARATE COA-TRANSFERASE"/>
    <property type="match status" value="1"/>
</dbReference>
<gene>
    <name evidence="2" type="ORF">EUV02_06545</name>
</gene>
<dbReference type="AlphaFoldDB" id="A0A4Y9ELK0"/>
<reference evidence="2 3" key="1">
    <citation type="submission" date="2019-02" db="EMBL/GenBank/DDBJ databases">
        <title>Polymorphobacter sp. isolated from the lake at the Tibet of China.</title>
        <authorList>
            <person name="Li A."/>
        </authorList>
    </citation>
    <scope>NUCLEOTIDE SEQUENCE [LARGE SCALE GENOMIC DNA]</scope>
    <source>
        <strain evidence="2 3">DJ1R-1</strain>
    </source>
</reference>
<dbReference type="OrthoDB" id="5720311at2"/>
<dbReference type="InterPro" id="IPR003673">
    <property type="entry name" value="CoA-Trfase_fam_III"/>
</dbReference>
<protein>
    <submittedName>
        <fullName evidence="2">CoA transferase</fullName>
    </submittedName>
</protein>
<keyword evidence="1 2" id="KW-0808">Transferase</keyword>
<dbReference type="PANTHER" id="PTHR48207">
    <property type="entry name" value="SUCCINATE--HYDROXYMETHYLGLUTARATE COA-TRANSFERASE"/>
    <property type="match status" value="1"/>
</dbReference>
<evidence type="ECO:0000313" key="2">
    <source>
        <dbReference type="EMBL" id="TFU02868.1"/>
    </source>
</evidence>
<evidence type="ECO:0000256" key="1">
    <source>
        <dbReference type="ARBA" id="ARBA00022679"/>
    </source>
</evidence>
<keyword evidence="3" id="KW-1185">Reference proteome</keyword>
<evidence type="ECO:0000313" key="3">
    <source>
        <dbReference type="Proteomes" id="UP000297737"/>
    </source>
</evidence>
<dbReference type="InterPro" id="IPR044855">
    <property type="entry name" value="CoA-Trfase_III_dom3_sf"/>
</dbReference>
<dbReference type="InterPro" id="IPR050483">
    <property type="entry name" value="CoA-transferase_III_domain"/>
</dbReference>
<proteinExistence type="predicted"/>
<dbReference type="InterPro" id="IPR023606">
    <property type="entry name" value="CoA-Trfase_III_dom_1_sf"/>
</dbReference>
<dbReference type="RefSeq" id="WP_135245462.1">
    <property type="nucleotide sequence ID" value="NZ_SIHO01000002.1"/>
</dbReference>
<name>A0A4Y9ELK0_9SPHN</name>
<accession>A0A4Y9ELK0</accession>
<dbReference type="Pfam" id="PF02515">
    <property type="entry name" value="CoA_transf_3"/>
    <property type="match status" value="1"/>
</dbReference>
<comment type="caution">
    <text evidence="2">The sequence shown here is derived from an EMBL/GenBank/DDBJ whole genome shotgun (WGS) entry which is preliminary data.</text>
</comment>
<dbReference type="SUPFAM" id="SSF89796">
    <property type="entry name" value="CoA-transferase family III (CaiB/BaiF)"/>
    <property type="match status" value="1"/>
</dbReference>
<dbReference type="Gene3D" id="3.30.1540.10">
    <property type="entry name" value="formyl-coa transferase, domain 3"/>
    <property type="match status" value="1"/>
</dbReference>
<organism evidence="2 3">
    <name type="scientific">Glacieibacterium arshaanense</name>
    <dbReference type="NCBI Taxonomy" id="2511025"/>
    <lineage>
        <taxon>Bacteria</taxon>
        <taxon>Pseudomonadati</taxon>
        <taxon>Pseudomonadota</taxon>
        <taxon>Alphaproteobacteria</taxon>
        <taxon>Sphingomonadales</taxon>
        <taxon>Sphingosinicellaceae</taxon>
        <taxon>Glacieibacterium</taxon>
    </lineage>
</organism>
<sequence>MTQGALAGLRLIEMGQLIAGPFCGQLMADHGAEVIKIEPPAVNGKGGGDPMRAWGRGKPVWFPVVARGKKCITLNLRDKRGQDIVRKLALKSDFLLENFRPGTLEKWNLGFDQLHALNRALIMIRVSGYGQTGPYSARAGYGSIGEAMGGMRNLAGDPSNPPSRVGLSIGDSLAATFACLGALMALNHRHRTGEGQVVDSAIYEAVLAMMESTVPEYTEAGIIRERTGSVLPKIAPSNVYPCADGEILIGANQDSVWSRMAEVMGKPELGSDPRYNSHVARGEHQAELDALIGKWTINFAANDLLALLEAGGVPAGKIFKAPDMMADPHFAARHALQKVAHPEFANLWMQSVFPKLSETPGEIAWAGPDLGAHNEEIYGELLGLDSAQRAELTEAGVI</sequence>
<dbReference type="EMBL" id="SIHO01000002">
    <property type="protein sequence ID" value="TFU02868.1"/>
    <property type="molecule type" value="Genomic_DNA"/>
</dbReference>